<evidence type="ECO:0000256" key="5">
    <source>
        <dbReference type="SAM" id="SignalP"/>
    </source>
</evidence>
<dbReference type="InterPro" id="IPR001117">
    <property type="entry name" value="Cu-oxidase_2nd"/>
</dbReference>
<keyword evidence="2" id="KW-0479">Metal-binding</keyword>
<dbReference type="AlphaFoldDB" id="A0A101MQ64"/>
<dbReference type="InterPro" id="IPR008972">
    <property type="entry name" value="Cupredoxin"/>
</dbReference>
<dbReference type="PROSITE" id="PS00080">
    <property type="entry name" value="MULTICOPPER_OXIDASE2"/>
    <property type="match status" value="1"/>
</dbReference>
<dbReference type="InterPro" id="IPR011706">
    <property type="entry name" value="Cu-oxidase_C"/>
</dbReference>
<evidence type="ECO:0000259" key="7">
    <source>
        <dbReference type="Pfam" id="PF07731"/>
    </source>
</evidence>
<keyword evidence="5" id="KW-0732">Signal</keyword>
<proteinExistence type="inferred from homology"/>
<gene>
    <name evidence="9" type="ORF">ACN42_g2362</name>
</gene>
<comment type="caution">
    <text evidence="9">The sequence shown here is derived from an EMBL/GenBank/DDBJ whole genome shotgun (WGS) entry which is preliminary data.</text>
</comment>
<evidence type="ECO:0000259" key="8">
    <source>
        <dbReference type="Pfam" id="PF07732"/>
    </source>
</evidence>
<dbReference type="CDD" id="cd13880">
    <property type="entry name" value="CuRO_2_MaLCC_like"/>
    <property type="match status" value="1"/>
</dbReference>
<dbReference type="Proteomes" id="UP000055045">
    <property type="component" value="Unassembled WGS sequence"/>
</dbReference>
<comment type="similarity">
    <text evidence="1">Belongs to the multicopper oxidase family.</text>
</comment>
<dbReference type="InterPro" id="IPR011707">
    <property type="entry name" value="Cu-oxidase-like_N"/>
</dbReference>
<dbReference type="Pfam" id="PF07731">
    <property type="entry name" value="Cu-oxidase_2"/>
    <property type="match status" value="1"/>
</dbReference>
<dbReference type="PANTHER" id="PTHR11709">
    <property type="entry name" value="MULTI-COPPER OXIDASE"/>
    <property type="match status" value="1"/>
</dbReference>
<feature type="chain" id="PRO_5007100755" description="Laccase" evidence="5">
    <location>
        <begin position="19"/>
        <end position="614"/>
    </location>
</feature>
<accession>A0A101MQ64</accession>
<evidence type="ECO:0000313" key="10">
    <source>
        <dbReference type="Proteomes" id="UP000055045"/>
    </source>
</evidence>
<keyword evidence="4" id="KW-0186">Copper</keyword>
<feature type="domain" description="Plastocyanin-like" evidence="6">
    <location>
        <begin position="217"/>
        <end position="322"/>
    </location>
</feature>
<dbReference type="FunFam" id="2.60.40.420:FF:000021">
    <property type="entry name" value="Extracellular dihydrogeodin oxidase/laccase"/>
    <property type="match status" value="1"/>
</dbReference>
<dbReference type="PROSITE" id="PS00079">
    <property type="entry name" value="MULTICOPPER_OXIDASE1"/>
    <property type="match status" value="1"/>
</dbReference>
<dbReference type="CDD" id="cd13901">
    <property type="entry name" value="CuRO_3_MaLCC_like"/>
    <property type="match status" value="1"/>
</dbReference>
<dbReference type="InterPro" id="IPR045087">
    <property type="entry name" value="Cu-oxidase_fam"/>
</dbReference>
<protein>
    <recommendedName>
        <fullName evidence="11">Laccase</fullName>
    </recommendedName>
</protein>
<dbReference type="STRING" id="48697.A0A101MQ64"/>
<evidence type="ECO:0000256" key="4">
    <source>
        <dbReference type="ARBA" id="ARBA00023008"/>
    </source>
</evidence>
<feature type="signal peptide" evidence="5">
    <location>
        <begin position="1"/>
        <end position="18"/>
    </location>
</feature>
<dbReference type="InterPro" id="IPR033138">
    <property type="entry name" value="Cu_oxidase_CS"/>
</dbReference>
<dbReference type="GO" id="GO:0016491">
    <property type="term" value="F:oxidoreductase activity"/>
    <property type="evidence" value="ECO:0007669"/>
    <property type="project" value="UniProtKB-KW"/>
</dbReference>
<feature type="domain" description="Plastocyanin-like" evidence="7">
    <location>
        <begin position="456"/>
        <end position="580"/>
    </location>
</feature>
<feature type="domain" description="Plastocyanin-like" evidence="8">
    <location>
        <begin position="87"/>
        <end position="205"/>
    </location>
</feature>
<sequence>MGFSFIIILANLFGIGIAYPNYSHKPSTTLLPIATRSRVPNIHGATGTPCAGNTPNDRSIWCNYSIDTDYENVVPDTGVTREYWFEVTEVTISPDGFMPPRLAMTINGTLPGPPLVADWGDWVVVHVTNHLYQAMNGSSIHWHGIRQNYTNPNDGVPSITQCPIAPGSTMTYKWRAGQYGSSWYHSHIGLQAWEGVYGAIIINGPATANYDVDKGALFLGDWTHETVDQLHQDVQLRGPVKKLSNGLINGKNVYGNGTNTTGSPFHMKVEKGKSYRLRLVNPSIDTHWKFTIDNHTMTVIAMDLVPIKPFTTNVVSLGMGSFLGLHCSKHTNPANVLYLGQRYDVIITANQESVAESFWMRAIPADKCSQNEMADNIRGIVYYGNMPKQPRTQPYTFTNVNVCEDELLTNLVPHIPKNVDPPVSPVWNKNVTVSNTRNAENFFRWRFNSTSMNVSWENPTLMQVYHNEMGFSNSSGVIELPFKDKWVYLFIQNTAVTHPIHLHGHDFSILAQGQPGPETPQWDGSIITKNPPRRDTAVLAGNGWLLIAFRTNNPGAWLMHCHIGWHVDEGLALQFIERQDEIRDLVDYTLFNENCVAWDKYVQSQNIVQDDSGV</sequence>
<evidence type="ECO:0000256" key="2">
    <source>
        <dbReference type="ARBA" id="ARBA00022723"/>
    </source>
</evidence>
<evidence type="ECO:0000256" key="3">
    <source>
        <dbReference type="ARBA" id="ARBA00023002"/>
    </source>
</evidence>
<keyword evidence="3" id="KW-0560">Oxidoreductase</keyword>
<name>A0A101MQ64_PENFR</name>
<dbReference type="Pfam" id="PF00394">
    <property type="entry name" value="Cu-oxidase"/>
    <property type="match status" value="1"/>
</dbReference>
<dbReference type="CDD" id="cd13854">
    <property type="entry name" value="CuRO_1_MaLCC_like"/>
    <property type="match status" value="1"/>
</dbReference>
<evidence type="ECO:0000256" key="1">
    <source>
        <dbReference type="ARBA" id="ARBA00010609"/>
    </source>
</evidence>
<dbReference type="EMBL" id="LLXE01000042">
    <property type="protein sequence ID" value="KUM64692.1"/>
    <property type="molecule type" value="Genomic_DNA"/>
</dbReference>
<dbReference type="PANTHER" id="PTHR11709:SF502">
    <property type="entry name" value="MULTICOPPER OXIDASE"/>
    <property type="match status" value="1"/>
</dbReference>
<evidence type="ECO:0000313" key="9">
    <source>
        <dbReference type="EMBL" id="KUM64692.1"/>
    </source>
</evidence>
<reference evidence="9 10" key="1">
    <citation type="submission" date="2015-10" db="EMBL/GenBank/DDBJ databases">
        <title>Genome sequencing of Penicillium freii.</title>
        <authorList>
            <person name="Nguyen H.D."/>
            <person name="Visagie C.M."/>
            <person name="Seifert K.A."/>
        </authorList>
    </citation>
    <scope>NUCLEOTIDE SEQUENCE [LARGE SCALE GENOMIC DNA]</scope>
    <source>
        <strain evidence="9 10">DAOM 242723</strain>
    </source>
</reference>
<dbReference type="Pfam" id="PF07732">
    <property type="entry name" value="Cu-oxidase_3"/>
    <property type="match status" value="1"/>
</dbReference>
<evidence type="ECO:0000259" key="6">
    <source>
        <dbReference type="Pfam" id="PF00394"/>
    </source>
</evidence>
<keyword evidence="10" id="KW-1185">Reference proteome</keyword>
<dbReference type="Gene3D" id="2.60.40.420">
    <property type="entry name" value="Cupredoxins - blue copper proteins"/>
    <property type="match status" value="3"/>
</dbReference>
<evidence type="ECO:0008006" key="11">
    <source>
        <dbReference type="Google" id="ProtNLM"/>
    </source>
</evidence>
<dbReference type="GO" id="GO:0005507">
    <property type="term" value="F:copper ion binding"/>
    <property type="evidence" value="ECO:0007669"/>
    <property type="project" value="InterPro"/>
</dbReference>
<dbReference type="InterPro" id="IPR002355">
    <property type="entry name" value="Cu_oxidase_Cu_BS"/>
</dbReference>
<dbReference type="SUPFAM" id="SSF49503">
    <property type="entry name" value="Cupredoxins"/>
    <property type="match status" value="3"/>
</dbReference>
<organism evidence="9 10">
    <name type="scientific">Penicillium freii</name>
    <dbReference type="NCBI Taxonomy" id="48697"/>
    <lineage>
        <taxon>Eukaryota</taxon>
        <taxon>Fungi</taxon>
        <taxon>Dikarya</taxon>
        <taxon>Ascomycota</taxon>
        <taxon>Pezizomycotina</taxon>
        <taxon>Eurotiomycetes</taxon>
        <taxon>Eurotiomycetidae</taxon>
        <taxon>Eurotiales</taxon>
        <taxon>Aspergillaceae</taxon>
        <taxon>Penicillium</taxon>
    </lineage>
</organism>